<sequence length="182" mass="20151">MIVRQARRPAPASGRFARSLALLGVLASSSALAQAPACKLLTDEHGLWPLPNCEVVDHRPKIQPDTLKDLNFDDHGLAVVYADQGFHYVDRKGRSLPVLTWDNGPETPEEGLLRGRVGNRVGYFDLTFRQVVPGTFDFAWPFRDGVAEVCNGCRRGTPDGDGHTPMEGGERFRIDRSGRRVK</sequence>
<gene>
    <name evidence="3" type="ORF">A7X83_16015</name>
</gene>
<evidence type="ECO:0000313" key="3">
    <source>
        <dbReference type="EMBL" id="PZS87992.1"/>
    </source>
</evidence>
<dbReference type="AlphaFoldDB" id="A0A2W6JZ21"/>
<evidence type="ECO:0008006" key="5">
    <source>
        <dbReference type="Google" id="ProtNLM"/>
    </source>
</evidence>
<comment type="caution">
    <text evidence="3">The sequence shown here is derived from an EMBL/GenBank/DDBJ whole genome shotgun (WGS) entry which is preliminary data.</text>
</comment>
<keyword evidence="2" id="KW-0732">Signal</keyword>
<name>A0A2W6JZ21_STEMA</name>
<feature type="region of interest" description="Disordered" evidence="1">
    <location>
        <begin position="157"/>
        <end position="182"/>
    </location>
</feature>
<feature type="chain" id="PRO_5016136133" description="WG repeat-containing protein" evidence="2">
    <location>
        <begin position="34"/>
        <end position="182"/>
    </location>
</feature>
<dbReference type="EMBL" id="LXXM01000219">
    <property type="protein sequence ID" value="PZS87992.1"/>
    <property type="molecule type" value="Genomic_DNA"/>
</dbReference>
<evidence type="ECO:0000256" key="2">
    <source>
        <dbReference type="SAM" id="SignalP"/>
    </source>
</evidence>
<reference evidence="3 4" key="1">
    <citation type="submission" date="2016-05" db="EMBL/GenBank/DDBJ databases">
        <authorList>
            <person name="Lavstsen T."/>
            <person name="Jespersen J.S."/>
        </authorList>
    </citation>
    <scope>NUCLEOTIDE SEQUENCE [LARGE SCALE GENOMIC DNA]</scope>
    <source>
        <strain evidence="3 4">SM-5815</strain>
    </source>
</reference>
<dbReference type="Proteomes" id="UP000249614">
    <property type="component" value="Unassembled WGS sequence"/>
</dbReference>
<dbReference type="RefSeq" id="WP_111113553.1">
    <property type="nucleotide sequence ID" value="NZ_LXXM01000219.1"/>
</dbReference>
<protein>
    <recommendedName>
        <fullName evidence="5">WG repeat-containing protein</fullName>
    </recommendedName>
</protein>
<organism evidence="3 4">
    <name type="scientific">Stenotrophomonas maltophilia</name>
    <name type="common">Pseudomonas maltophilia</name>
    <name type="synonym">Xanthomonas maltophilia</name>
    <dbReference type="NCBI Taxonomy" id="40324"/>
    <lineage>
        <taxon>Bacteria</taxon>
        <taxon>Pseudomonadati</taxon>
        <taxon>Pseudomonadota</taxon>
        <taxon>Gammaproteobacteria</taxon>
        <taxon>Lysobacterales</taxon>
        <taxon>Lysobacteraceae</taxon>
        <taxon>Stenotrophomonas</taxon>
        <taxon>Stenotrophomonas maltophilia group</taxon>
    </lineage>
</organism>
<feature type="signal peptide" evidence="2">
    <location>
        <begin position="1"/>
        <end position="33"/>
    </location>
</feature>
<accession>A0A2W6JZ21</accession>
<proteinExistence type="predicted"/>
<evidence type="ECO:0000313" key="4">
    <source>
        <dbReference type="Proteomes" id="UP000249614"/>
    </source>
</evidence>
<evidence type="ECO:0000256" key="1">
    <source>
        <dbReference type="SAM" id="MobiDB-lite"/>
    </source>
</evidence>